<evidence type="ECO:0000313" key="1">
    <source>
        <dbReference type="EMBL" id="GAC98972.1"/>
    </source>
</evidence>
<dbReference type="RefSeq" id="XP_012192559.1">
    <property type="nucleotide sequence ID" value="XM_012337169.1"/>
</dbReference>
<accession>R9PCL5</accession>
<evidence type="ECO:0000313" key="2">
    <source>
        <dbReference type="Proteomes" id="UP000014071"/>
    </source>
</evidence>
<proteinExistence type="predicted"/>
<dbReference type="HOGENOM" id="CLU_2198119_0_0_1"/>
<organism evidence="1 2">
    <name type="scientific">Pseudozyma hubeiensis (strain SY62)</name>
    <name type="common">Yeast</name>
    <dbReference type="NCBI Taxonomy" id="1305764"/>
    <lineage>
        <taxon>Eukaryota</taxon>
        <taxon>Fungi</taxon>
        <taxon>Dikarya</taxon>
        <taxon>Basidiomycota</taxon>
        <taxon>Ustilaginomycotina</taxon>
        <taxon>Ustilaginomycetes</taxon>
        <taxon>Ustilaginales</taxon>
        <taxon>Ustilaginaceae</taxon>
        <taxon>Pseudozyma</taxon>
    </lineage>
</organism>
<reference evidence="2" key="1">
    <citation type="journal article" date="2013" name="Genome Announc.">
        <title>Draft genome sequence of the basidiomycetous yeast-like fungus Pseudozyma hubeiensis SY62, which produces an abundant amount of the biosurfactant mannosylerythritol lipids.</title>
        <authorList>
            <person name="Konishi M."/>
            <person name="Hatada Y."/>
            <person name="Horiuchi J."/>
        </authorList>
    </citation>
    <scope>NUCLEOTIDE SEQUENCE [LARGE SCALE GENOMIC DNA]</scope>
    <source>
        <strain evidence="2">SY62</strain>
    </source>
</reference>
<dbReference type="GeneID" id="24111838"/>
<protein>
    <submittedName>
        <fullName evidence="1">Polyketide synthase</fullName>
    </submittedName>
</protein>
<dbReference type="Proteomes" id="UP000014071">
    <property type="component" value="Unassembled WGS sequence"/>
</dbReference>
<keyword evidence="2" id="KW-1185">Reference proteome</keyword>
<dbReference type="AlphaFoldDB" id="R9PCL5"/>
<gene>
    <name evidence="1" type="ORF">PHSY_006569</name>
</gene>
<dbReference type="EMBL" id="DF238822">
    <property type="protein sequence ID" value="GAC98972.1"/>
    <property type="molecule type" value="Genomic_DNA"/>
</dbReference>
<sequence>MIWCSVDQAAEEEAVRLVHCSRVCQEVVVAEVEHRSALLLLAYSAGVARFFPAKTVRLQMAEEAVPLVVLAGLLQGAEAEEDPLVMLRQDEKEVHWLLVERVAFRDLH</sequence>
<name>R9PCL5_PSEHS</name>